<organism evidence="1 2">
    <name type="scientific">Arabis alpina</name>
    <name type="common">Alpine rock-cress</name>
    <dbReference type="NCBI Taxonomy" id="50452"/>
    <lineage>
        <taxon>Eukaryota</taxon>
        <taxon>Viridiplantae</taxon>
        <taxon>Streptophyta</taxon>
        <taxon>Embryophyta</taxon>
        <taxon>Tracheophyta</taxon>
        <taxon>Spermatophyta</taxon>
        <taxon>Magnoliopsida</taxon>
        <taxon>eudicotyledons</taxon>
        <taxon>Gunneridae</taxon>
        <taxon>Pentapetalae</taxon>
        <taxon>rosids</taxon>
        <taxon>malvids</taxon>
        <taxon>Brassicales</taxon>
        <taxon>Brassicaceae</taxon>
        <taxon>Arabideae</taxon>
        <taxon>Arabis</taxon>
    </lineage>
</organism>
<evidence type="ECO:0000313" key="2">
    <source>
        <dbReference type="Proteomes" id="UP000029120"/>
    </source>
</evidence>
<accession>A0A087HFA3</accession>
<reference evidence="2" key="1">
    <citation type="journal article" date="2015" name="Nat. Plants">
        <title>Genome expansion of Arabis alpina linked with retrotransposition and reduced symmetric DNA methylation.</title>
        <authorList>
            <person name="Willing E.M."/>
            <person name="Rawat V."/>
            <person name="Mandakova T."/>
            <person name="Maumus F."/>
            <person name="James G.V."/>
            <person name="Nordstroem K.J."/>
            <person name="Becker C."/>
            <person name="Warthmann N."/>
            <person name="Chica C."/>
            <person name="Szarzynska B."/>
            <person name="Zytnicki M."/>
            <person name="Albani M.C."/>
            <person name="Kiefer C."/>
            <person name="Bergonzi S."/>
            <person name="Castaings L."/>
            <person name="Mateos J.L."/>
            <person name="Berns M.C."/>
            <person name="Bujdoso N."/>
            <person name="Piofczyk T."/>
            <person name="de Lorenzo L."/>
            <person name="Barrero-Sicilia C."/>
            <person name="Mateos I."/>
            <person name="Piednoel M."/>
            <person name="Hagmann J."/>
            <person name="Chen-Min-Tao R."/>
            <person name="Iglesias-Fernandez R."/>
            <person name="Schuster S.C."/>
            <person name="Alonso-Blanco C."/>
            <person name="Roudier F."/>
            <person name="Carbonero P."/>
            <person name="Paz-Ares J."/>
            <person name="Davis S.J."/>
            <person name="Pecinka A."/>
            <person name="Quesneville H."/>
            <person name="Colot V."/>
            <person name="Lysak M.A."/>
            <person name="Weigel D."/>
            <person name="Coupland G."/>
            <person name="Schneeberger K."/>
        </authorList>
    </citation>
    <scope>NUCLEOTIDE SEQUENCE [LARGE SCALE GENOMIC DNA]</scope>
    <source>
        <strain evidence="2">cv. Pajares</strain>
    </source>
</reference>
<proteinExistence type="predicted"/>
<evidence type="ECO:0000313" key="1">
    <source>
        <dbReference type="EMBL" id="KFK40805.1"/>
    </source>
</evidence>
<dbReference type="OrthoDB" id="10516004at2759"/>
<dbReference type="EMBL" id="CM002870">
    <property type="protein sequence ID" value="KFK40805.1"/>
    <property type="molecule type" value="Genomic_DNA"/>
</dbReference>
<dbReference type="Proteomes" id="UP000029120">
    <property type="component" value="Chromosome 2"/>
</dbReference>
<keyword evidence="2" id="KW-1185">Reference proteome</keyword>
<protein>
    <submittedName>
        <fullName evidence="1">Uncharacterized protein</fullName>
    </submittedName>
</protein>
<name>A0A087HFA3_ARAAL</name>
<dbReference type="AlphaFoldDB" id="A0A087HFA3"/>
<gene>
    <name evidence="1" type="ordered locus">AALP_Aa2g043300</name>
</gene>
<sequence length="60" mass="6999">MRAREAVVVWVTDGVVTGDRWKHERSKMTRGRSWAMSIQKGAWTAKEQEPLVVDPNFARW</sequence>
<dbReference type="Gramene" id="KFK40805">
    <property type="protein sequence ID" value="KFK40805"/>
    <property type="gene ID" value="AALP_AA2G043300"/>
</dbReference>